<dbReference type="EMBL" id="GL870991">
    <property type="protein sequence ID" value="EGC37772.1"/>
    <property type="molecule type" value="Genomic_DNA"/>
</dbReference>
<dbReference type="GO" id="GO:0000184">
    <property type="term" value="P:nuclear-transcribed mRNA catabolic process, nonsense-mediated decay"/>
    <property type="evidence" value="ECO:0000318"/>
    <property type="project" value="GO_Central"/>
</dbReference>
<organism evidence="4 5">
    <name type="scientific">Dictyostelium purpureum</name>
    <name type="common">Slime mold</name>
    <dbReference type="NCBI Taxonomy" id="5786"/>
    <lineage>
        <taxon>Eukaryota</taxon>
        <taxon>Amoebozoa</taxon>
        <taxon>Evosea</taxon>
        <taxon>Eumycetozoa</taxon>
        <taxon>Dictyostelia</taxon>
        <taxon>Dictyosteliales</taxon>
        <taxon>Dictyosteliaceae</taxon>
        <taxon>Dictyostelium</taxon>
    </lineage>
</organism>
<evidence type="ECO:0000256" key="1">
    <source>
        <dbReference type="ARBA" id="ARBA00007712"/>
    </source>
</evidence>
<reference evidence="5" key="1">
    <citation type="journal article" date="2011" name="Genome Biol.">
        <title>Comparative genomics of the social amoebae Dictyostelium discoideum and Dictyostelium purpureum.</title>
        <authorList>
            <consortium name="US DOE Joint Genome Institute (JGI-PGF)"/>
            <person name="Sucgang R."/>
            <person name="Kuo A."/>
            <person name="Tian X."/>
            <person name="Salerno W."/>
            <person name="Parikh A."/>
            <person name="Feasley C.L."/>
            <person name="Dalin E."/>
            <person name="Tu H."/>
            <person name="Huang E."/>
            <person name="Barry K."/>
            <person name="Lindquist E."/>
            <person name="Shapiro H."/>
            <person name="Bruce D."/>
            <person name="Schmutz J."/>
            <person name="Salamov A."/>
            <person name="Fey P."/>
            <person name="Gaudet P."/>
            <person name="Anjard C."/>
            <person name="Babu M.M."/>
            <person name="Basu S."/>
            <person name="Bushmanova Y."/>
            <person name="van der Wel H."/>
            <person name="Katoh-Kurasawa M."/>
            <person name="Dinh C."/>
            <person name="Coutinho P.M."/>
            <person name="Saito T."/>
            <person name="Elias M."/>
            <person name="Schaap P."/>
            <person name="Kay R.R."/>
            <person name="Henrissat B."/>
            <person name="Eichinger L."/>
            <person name="Rivero F."/>
            <person name="Putnam N.H."/>
            <person name="West C.M."/>
            <person name="Loomis W.F."/>
            <person name="Chisholm R.L."/>
            <person name="Shaulsky G."/>
            <person name="Strassmann J.E."/>
            <person name="Queller D.C."/>
            <person name="Kuspa A."/>
            <person name="Grigoriev I.V."/>
        </authorList>
    </citation>
    <scope>NUCLEOTIDE SEQUENCE [LARGE SCALE GENOMIC DNA]</scope>
    <source>
        <strain evidence="5">QSDP1</strain>
    </source>
</reference>
<dbReference type="PANTHER" id="PTHR14270">
    <property type="entry name" value="NONSENSE-MEDIATED MRNA DECAY FACTOR SMG9"/>
    <property type="match status" value="1"/>
</dbReference>
<feature type="region of interest" description="Disordered" evidence="3">
    <location>
        <begin position="168"/>
        <end position="195"/>
    </location>
</feature>
<dbReference type="VEuPathDB" id="AmoebaDB:DICPUDRAFT_76619"/>
<dbReference type="KEGG" id="dpp:DICPUDRAFT_76619"/>
<dbReference type="InterPro" id="IPR039177">
    <property type="entry name" value="SMG9"/>
</dbReference>
<feature type="region of interest" description="Disordered" evidence="3">
    <location>
        <begin position="535"/>
        <end position="566"/>
    </location>
</feature>
<evidence type="ECO:0000313" key="4">
    <source>
        <dbReference type="EMBL" id="EGC37772.1"/>
    </source>
</evidence>
<name>F0ZE68_DICPU</name>
<dbReference type="InterPro" id="IPR027417">
    <property type="entry name" value="P-loop_NTPase"/>
</dbReference>
<evidence type="ECO:0000313" key="5">
    <source>
        <dbReference type="Proteomes" id="UP000001064"/>
    </source>
</evidence>
<dbReference type="SUPFAM" id="SSF52540">
    <property type="entry name" value="P-loop containing nucleoside triphosphate hydrolases"/>
    <property type="match status" value="1"/>
</dbReference>
<keyword evidence="2" id="KW-0866">Nonsense-mediated mRNA decay</keyword>
<protein>
    <recommendedName>
        <fullName evidence="6">Protein SMG9</fullName>
    </recommendedName>
</protein>
<proteinExistence type="inferred from homology"/>
<feature type="region of interest" description="Disordered" evidence="3">
    <location>
        <begin position="19"/>
        <end position="90"/>
    </location>
</feature>
<dbReference type="eggNOG" id="KOG4181">
    <property type="taxonomic scope" value="Eukaryota"/>
</dbReference>
<evidence type="ECO:0008006" key="6">
    <source>
        <dbReference type="Google" id="ProtNLM"/>
    </source>
</evidence>
<sequence length="566" mass="64847">MKAAVFKHKGPEIEINLIMSDSSTPIVKKEKKSSKSSSLSDKKKDPTVQITKVLSKTSIQEQQPTSSPQKSEKKESSKSKPSSSSSLYTSPILPKDPIKILSKNLKFQNYESILKILSKNNTNFTVVSIIGGQSAGKSTILSSLIKRSLNNQFQTQQLQQLQQQQLQQTQQQPQTIPTSTNLNTSSNQNTPPQQQINKNSDFINNLTLFESLTDSNFGLGKHQTVGIDLFISEEERIIYLDTQPLQSLSIMCEMIEENLQIPNQYSSYEHFHHMECLKLVVFLLSVCNIVLVVQENKELDIPLCKLIRTASLLLKNKTPDVSNPTPNGTLHNFENDILESTARQIFIFNKLTDFDMNDTSFDKTLSVLFSNPKNLYQSFISNLSSFNNSNPNNTNKSATLGNEQTNKILLESKCQSMTHFDSFFIPDKYMQEILHNATTEILGVNSSEMMTPTNPSKKRPQQTNTKLQPTFNESIEFLHKHLLLLRSDSKFTHDITERQWFENSSNLWNYIQECDLMGEYNSQLLKSKYYPLNQQQNQQNQQNQHHHHNHHQNQRDYSQQSKKQPY</sequence>
<dbReference type="AlphaFoldDB" id="F0ZE68"/>
<feature type="compositionally biased region" description="Low complexity" evidence="3">
    <location>
        <begin position="168"/>
        <end position="192"/>
    </location>
</feature>
<dbReference type="InParanoid" id="F0ZE68"/>
<dbReference type="OrthoDB" id="79514at2759"/>
<dbReference type="OMA" id="SIMCEMI"/>
<feature type="compositionally biased region" description="Polar residues" evidence="3">
    <location>
        <begin position="555"/>
        <end position="566"/>
    </location>
</feature>
<keyword evidence="5" id="KW-1185">Reference proteome</keyword>
<comment type="similarity">
    <text evidence="1">Belongs to the SMG9 family.</text>
</comment>
<dbReference type="GeneID" id="10499105"/>
<gene>
    <name evidence="4" type="ORF">DICPUDRAFT_76619</name>
</gene>
<dbReference type="Proteomes" id="UP000001064">
    <property type="component" value="Unassembled WGS sequence"/>
</dbReference>
<dbReference type="PANTHER" id="PTHR14270:SF0">
    <property type="entry name" value="NONSENSE-MEDIATED MRNA DECAY FACTOR SMG9"/>
    <property type="match status" value="1"/>
</dbReference>
<feature type="compositionally biased region" description="Polar residues" evidence="3">
    <location>
        <begin position="48"/>
        <end position="60"/>
    </location>
</feature>
<accession>F0ZE68</accession>
<evidence type="ECO:0000256" key="3">
    <source>
        <dbReference type="SAM" id="MobiDB-lite"/>
    </source>
</evidence>
<dbReference type="STRING" id="5786.F0ZE68"/>
<dbReference type="RefSeq" id="XP_003285711.1">
    <property type="nucleotide sequence ID" value="XM_003285663.1"/>
</dbReference>
<evidence type="ECO:0000256" key="2">
    <source>
        <dbReference type="ARBA" id="ARBA00023161"/>
    </source>
</evidence>